<proteinExistence type="inferred from homology"/>
<keyword evidence="4" id="KW-0010">Activator</keyword>
<keyword evidence="6" id="KW-1185">Reference proteome</keyword>
<evidence type="ECO:0000256" key="1">
    <source>
        <dbReference type="ARBA" id="ARBA00004123"/>
    </source>
</evidence>
<evidence type="ECO:0000313" key="6">
    <source>
        <dbReference type="Proteomes" id="UP000326924"/>
    </source>
</evidence>
<comment type="caution">
    <text evidence="5">The sequence shown here is derived from an EMBL/GenBank/DDBJ whole genome shotgun (WGS) entry which is preliminary data.</text>
</comment>
<dbReference type="GO" id="GO:0006357">
    <property type="term" value="P:regulation of transcription by RNA polymerase II"/>
    <property type="evidence" value="ECO:0007669"/>
    <property type="project" value="InterPro"/>
</dbReference>
<reference evidence="5 6" key="1">
    <citation type="submission" date="2019-09" db="EMBL/GenBank/DDBJ databases">
        <title>Draft genome of the ectomycorrhizal ascomycete Sphaerosporella brunnea.</title>
        <authorList>
            <consortium name="DOE Joint Genome Institute"/>
            <person name="Benucci G.M."/>
            <person name="Marozzi G."/>
            <person name="Antonielli L."/>
            <person name="Sanchez S."/>
            <person name="Marco P."/>
            <person name="Wang X."/>
            <person name="Falini L.B."/>
            <person name="Barry K."/>
            <person name="Haridas S."/>
            <person name="Lipzen A."/>
            <person name="Labutti K."/>
            <person name="Grigoriev I.V."/>
            <person name="Murat C."/>
            <person name="Martin F."/>
            <person name="Albertini E."/>
            <person name="Donnini D."/>
            <person name="Bonito G."/>
        </authorList>
    </citation>
    <scope>NUCLEOTIDE SEQUENCE [LARGE SCALE GENOMIC DNA]</scope>
    <source>
        <strain evidence="5 6">Sb_GMNB300</strain>
    </source>
</reference>
<dbReference type="Pfam" id="PF08612">
    <property type="entry name" value="Med20"/>
    <property type="match status" value="1"/>
</dbReference>
<organism evidence="5 6">
    <name type="scientific">Sphaerosporella brunnea</name>
    <dbReference type="NCBI Taxonomy" id="1250544"/>
    <lineage>
        <taxon>Eukaryota</taxon>
        <taxon>Fungi</taxon>
        <taxon>Dikarya</taxon>
        <taxon>Ascomycota</taxon>
        <taxon>Pezizomycotina</taxon>
        <taxon>Pezizomycetes</taxon>
        <taxon>Pezizales</taxon>
        <taxon>Pyronemataceae</taxon>
        <taxon>Sphaerosporella</taxon>
    </lineage>
</organism>
<name>A0A5J5EYC6_9PEZI</name>
<comment type="similarity">
    <text evidence="2 4">Belongs to the Mediator complex subunit 20 family.</text>
</comment>
<keyword evidence="3 4" id="KW-0539">Nucleus</keyword>
<evidence type="ECO:0000313" key="5">
    <source>
        <dbReference type="EMBL" id="KAA8907355.1"/>
    </source>
</evidence>
<gene>
    <name evidence="4" type="primary">MED20</name>
    <name evidence="5" type="ORF">FN846DRAFT_704883</name>
</gene>
<comment type="subcellular location">
    <subcellularLocation>
        <location evidence="1 4">Nucleus</location>
    </subcellularLocation>
</comment>
<dbReference type="InParanoid" id="A0A5J5EYC6"/>
<evidence type="ECO:0000256" key="4">
    <source>
        <dbReference type="RuleBase" id="RU364152"/>
    </source>
</evidence>
<dbReference type="GO" id="GO:0003712">
    <property type="term" value="F:transcription coregulator activity"/>
    <property type="evidence" value="ECO:0007669"/>
    <property type="project" value="InterPro"/>
</dbReference>
<evidence type="ECO:0000256" key="3">
    <source>
        <dbReference type="ARBA" id="ARBA00023242"/>
    </source>
</evidence>
<dbReference type="Proteomes" id="UP000326924">
    <property type="component" value="Unassembled WGS sequence"/>
</dbReference>
<dbReference type="EMBL" id="VXIS01000080">
    <property type="protein sequence ID" value="KAA8907355.1"/>
    <property type="molecule type" value="Genomic_DNA"/>
</dbReference>
<evidence type="ECO:0000256" key="2">
    <source>
        <dbReference type="ARBA" id="ARBA00010743"/>
    </source>
</evidence>
<comment type="function">
    <text evidence="4">Component of the Mediator complex, a coactivator involved in the regulated transcription of nearly all RNA polymerase II-dependent genes. Mediator functions as a bridge to convey information from gene-specific regulatory proteins to the basal RNA polymerase II transcription machinery. Mediator is recruited to promoters by direct interactions with regulatory proteins and serves as a scaffold for the assembly of a functional preinitiation complex with RNA polymerase II and the general transcription factors.</text>
</comment>
<keyword evidence="4" id="KW-0805">Transcription regulation</keyword>
<dbReference type="OrthoDB" id="1854899at2759"/>
<dbReference type="InterPro" id="IPR013921">
    <property type="entry name" value="Mediator_Med20"/>
</dbReference>
<dbReference type="GO" id="GO:0016592">
    <property type="term" value="C:mediator complex"/>
    <property type="evidence" value="ECO:0007669"/>
    <property type="project" value="InterPro"/>
</dbReference>
<keyword evidence="4" id="KW-0804">Transcription</keyword>
<protein>
    <recommendedName>
        <fullName evidence="4">Mediator of RNA polymerase II transcription subunit 20</fullName>
    </recommendedName>
    <alternativeName>
        <fullName evidence="4">Mediator complex subunit 20</fullName>
    </alternativeName>
</protein>
<comment type="subunit">
    <text evidence="4">Component of the Mediator complex.</text>
</comment>
<accession>A0A5J5EYC6</accession>
<dbReference type="AlphaFoldDB" id="A0A5J5EYC6"/>
<sequence>MPVTGLYFIAETPSPTSTPIYNSVLDRLQKRHQPVHSGHYRLDHRLHRNTLPETASAPSFLQYLELPHLSPLPFVLCGTALITLERDFLHVLKSKLGGVWTHRQQLRADGVGCDIEDFRVRVGRLFMGEQNKGVVLEVEYLPVDTIAAGEPVLRDFVDGLELPWAGKWFFGSGDRGKEWTVMDTGRAYCEMLRFR</sequence>